<keyword evidence="2" id="KW-1185">Reference proteome</keyword>
<name>A0AA39MQD7_9AGAR</name>
<comment type="caution">
    <text evidence="1">The sequence shown here is derived from an EMBL/GenBank/DDBJ whole genome shotgun (WGS) entry which is preliminary data.</text>
</comment>
<dbReference type="Proteomes" id="UP001175226">
    <property type="component" value="Unassembled WGS sequence"/>
</dbReference>
<proteinExistence type="predicted"/>
<protein>
    <submittedName>
        <fullName evidence="1">Uncharacterized protein</fullName>
    </submittedName>
</protein>
<gene>
    <name evidence="1" type="ORF">EV421DRAFT_1736437</name>
</gene>
<dbReference type="AlphaFoldDB" id="A0AA39MQD7"/>
<organism evidence="1 2">
    <name type="scientific">Armillaria borealis</name>
    <dbReference type="NCBI Taxonomy" id="47425"/>
    <lineage>
        <taxon>Eukaryota</taxon>
        <taxon>Fungi</taxon>
        <taxon>Dikarya</taxon>
        <taxon>Basidiomycota</taxon>
        <taxon>Agaricomycotina</taxon>
        <taxon>Agaricomycetes</taxon>
        <taxon>Agaricomycetidae</taxon>
        <taxon>Agaricales</taxon>
        <taxon>Marasmiineae</taxon>
        <taxon>Physalacriaceae</taxon>
        <taxon>Armillaria</taxon>
    </lineage>
</organism>
<dbReference type="EMBL" id="JAUEPT010000027">
    <property type="protein sequence ID" value="KAK0442204.1"/>
    <property type="molecule type" value="Genomic_DNA"/>
</dbReference>
<reference evidence="1" key="1">
    <citation type="submission" date="2023-06" db="EMBL/GenBank/DDBJ databases">
        <authorList>
            <consortium name="Lawrence Berkeley National Laboratory"/>
            <person name="Ahrendt S."/>
            <person name="Sahu N."/>
            <person name="Indic B."/>
            <person name="Wong-Bajracharya J."/>
            <person name="Merenyi Z."/>
            <person name="Ke H.-M."/>
            <person name="Monk M."/>
            <person name="Kocsube S."/>
            <person name="Drula E."/>
            <person name="Lipzen A."/>
            <person name="Balint B."/>
            <person name="Henrissat B."/>
            <person name="Andreopoulos B."/>
            <person name="Martin F.M."/>
            <person name="Harder C.B."/>
            <person name="Rigling D."/>
            <person name="Ford K.L."/>
            <person name="Foster G.D."/>
            <person name="Pangilinan J."/>
            <person name="Papanicolaou A."/>
            <person name="Barry K."/>
            <person name="LaButti K."/>
            <person name="Viragh M."/>
            <person name="Koriabine M."/>
            <person name="Yan M."/>
            <person name="Riley R."/>
            <person name="Champramary S."/>
            <person name="Plett K.L."/>
            <person name="Tsai I.J."/>
            <person name="Slot J."/>
            <person name="Sipos G."/>
            <person name="Plett J."/>
            <person name="Nagy L.G."/>
            <person name="Grigoriev I.V."/>
        </authorList>
    </citation>
    <scope>NUCLEOTIDE SEQUENCE</scope>
    <source>
        <strain evidence="1">FPL87.14</strain>
    </source>
</reference>
<evidence type="ECO:0000313" key="2">
    <source>
        <dbReference type="Proteomes" id="UP001175226"/>
    </source>
</evidence>
<evidence type="ECO:0000313" key="1">
    <source>
        <dbReference type="EMBL" id="KAK0442204.1"/>
    </source>
</evidence>
<accession>A0AA39MQD7</accession>
<sequence>MSSVFSLWRQGGRTYKHDEDVGFEVYGSPDFMQFSFTQSREPGSSLRRKTQMSKWRSLTCVEVEEVERSVYTRRMGKDSHYHQCRRHFHCFLKFTLRYRKDMVTGGVCLLFRGDNTGPSCRGSSSGGHGGMPTVATELSVPLKYTDVIIQLYFLLNLRLHAFDERRNARIRHQPDDRIHDVGVYKHEQKRTNVVLSSVTRHPYPDIPQPRLVPVSLVETAS</sequence>